<proteinExistence type="predicted"/>
<dbReference type="RefSeq" id="WP_114790529.1">
    <property type="nucleotide sequence ID" value="NZ_CP139960.1"/>
</dbReference>
<organism evidence="1 2">
    <name type="scientific">Niabella yanshanensis</name>
    <dbReference type="NCBI Taxonomy" id="577386"/>
    <lineage>
        <taxon>Bacteria</taxon>
        <taxon>Pseudomonadati</taxon>
        <taxon>Bacteroidota</taxon>
        <taxon>Chitinophagia</taxon>
        <taxon>Chitinophagales</taxon>
        <taxon>Chitinophagaceae</taxon>
        <taxon>Niabella</taxon>
    </lineage>
</organism>
<reference evidence="1 2" key="1">
    <citation type="submission" date="2023-12" db="EMBL/GenBank/DDBJ databases">
        <title>Genome sequencing and assembly of bacterial species from a model synthetic community.</title>
        <authorList>
            <person name="Hogle S.L."/>
        </authorList>
    </citation>
    <scope>NUCLEOTIDE SEQUENCE [LARGE SCALE GENOMIC DNA]</scope>
    <source>
        <strain evidence="1 2">HAMBI_3031</strain>
    </source>
</reference>
<evidence type="ECO:0008006" key="3">
    <source>
        <dbReference type="Google" id="ProtNLM"/>
    </source>
</evidence>
<evidence type="ECO:0000313" key="2">
    <source>
        <dbReference type="Proteomes" id="UP001325680"/>
    </source>
</evidence>
<dbReference type="EMBL" id="CP139960">
    <property type="protein sequence ID" value="WQD37759.1"/>
    <property type="molecule type" value="Genomic_DNA"/>
</dbReference>
<keyword evidence="2" id="KW-1185">Reference proteome</keyword>
<dbReference type="Proteomes" id="UP001325680">
    <property type="component" value="Chromosome"/>
</dbReference>
<sequence length="113" mass="12996">MNRITHILLFLLLLFGSSFETIDMVTYKGPLKCGDNKHQSNKGDHQDVAIDDLIILKYRNLNLKEVAAKRSAAFYYNFVDTTAAIYQSSIYGVVSNQSRQLRGFGHLHLYYIY</sequence>
<gene>
    <name evidence="1" type="ORF">U0035_19000</name>
</gene>
<accession>A0ABZ0W4W8</accession>
<name>A0ABZ0W4W8_9BACT</name>
<protein>
    <recommendedName>
        <fullName evidence="3">DUF4294 domain-containing protein</fullName>
    </recommendedName>
</protein>
<evidence type="ECO:0000313" key="1">
    <source>
        <dbReference type="EMBL" id="WQD37759.1"/>
    </source>
</evidence>